<reference evidence="2" key="1">
    <citation type="submission" date="2014-11" db="EMBL/GenBank/DDBJ databases">
        <authorList>
            <person name="Amaro Gonzalez C."/>
        </authorList>
    </citation>
    <scope>NUCLEOTIDE SEQUENCE</scope>
</reference>
<protein>
    <submittedName>
        <fullName evidence="2">Uncharacterized protein</fullName>
    </submittedName>
</protein>
<evidence type="ECO:0000313" key="2">
    <source>
        <dbReference type="EMBL" id="JAH62899.1"/>
    </source>
</evidence>
<reference evidence="2" key="2">
    <citation type="journal article" date="2015" name="Fish Shellfish Immunol.">
        <title>Early steps in the European eel (Anguilla anguilla)-Vibrio vulnificus interaction in the gills: Role of the RtxA13 toxin.</title>
        <authorList>
            <person name="Callol A."/>
            <person name="Pajuelo D."/>
            <person name="Ebbesson L."/>
            <person name="Teles M."/>
            <person name="MacKenzie S."/>
            <person name="Amaro C."/>
        </authorList>
    </citation>
    <scope>NUCLEOTIDE SEQUENCE</scope>
</reference>
<name>A0A0E9UAI7_ANGAN</name>
<sequence>MNLNDGLHNDILDDLLDDVALTPPHEASPGTGGSGDSAVRGSGLSAAGYASSIFGPPSLAGLRPSPHADHPGEPPILLLLWHTLHC</sequence>
<dbReference type="EMBL" id="GBXM01045678">
    <property type="protein sequence ID" value="JAH62899.1"/>
    <property type="molecule type" value="Transcribed_RNA"/>
</dbReference>
<accession>A0A0E9UAI7</accession>
<evidence type="ECO:0000256" key="1">
    <source>
        <dbReference type="SAM" id="MobiDB-lite"/>
    </source>
</evidence>
<feature type="region of interest" description="Disordered" evidence="1">
    <location>
        <begin position="20"/>
        <end position="41"/>
    </location>
</feature>
<organism evidence="2">
    <name type="scientific">Anguilla anguilla</name>
    <name type="common">European freshwater eel</name>
    <name type="synonym">Muraena anguilla</name>
    <dbReference type="NCBI Taxonomy" id="7936"/>
    <lineage>
        <taxon>Eukaryota</taxon>
        <taxon>Metazoa</taxon>
        <taxon>Chordata</taxon>
        <taxon>Craniata</taxon>
        <taxon>Vertebrata</taxon>
        <taxon>Euteleostomi</taxon>
        <taxon>Actinopterygii</taxon>
        <taxon>Neopterygii</taxon>
        <taxon>Teleostei</taxon>
        <taxon>Anguilliformes</taxon>
        <taxon>Anguillidae</taxon>
        <taxon>Anguilla</taxon>
    </lineage>
</organism>
<dbReference type="AlphaFoldDB" id="A0A0E9UAI7"/>
<proteinExistence type="predicted"/>